<evidence type="ECO:0000313" key="2">
    <source>
        <dbReference type="EMBL" id="KAK9736333.1"/>
    </source>
</evidence>
<evidence type="ECO:0000313" key="3">
    <source>
        <dbReference type="Proteomes" id="UP001458880"/>
    </source>
</evidence>
<dbReference type="Pfam" id="PF10545">
    <property type="entry name" value="MADF_DNA_bdg"/>
    <property type="match status" value="1"/>
</dbReference>
<gene>
    <name evidence="2" type="ORF">QE152_g12604</name>
</gene>
<reference evidence="2 3" key="1">
    <citation type="journal article" date="2024" name="BMC Genomics">
        <title>De novo assembly and annotation of Popillia japonica's genome with initial clues to its potential as an invasive pest.</title>
        <authorList>
            <person name="Cucini C."/>
            <person name="Boschi S."/>
            <person name="Funari R."/>
            <person name="Cardaioli E."/>
            <person name="Iannotti N."/>
            <person name="Marturano G."/>
            <person name="Paoli F."/>
            <person name="Bruttini M."/>
            <person name="Carapelli A."/>
            <person name="Frati F."/>
            <person name="Nardi F."/>
        </authorList>
    </citation>
    <scope>NUCLEOTIDE SEQUENCE [LARGE SCALE GENOMIC DNA]</scope>
    <source>
        <strain evidence="2">DMR45628</strain>
    </source>
</reference>
<name>A0AAW1LQJ3_POPJA</name>
<feature type="domain" description="MADF" evidence="1">
    <location>
        <begin position="8"/>
        <end position="95"/>
    </location>
</feature>
<dbReference type="EMBL" id="JASPKY010000115">
    <property type="protein sequence ID" value="KAK9736333.1"/>
    <property type="molecule type" value="Genomic_DNA"/>
</dbReference>
<dbReference type="InterPro" id="IPR006578">
    <property type="entry name" value="MADF-dom"/>
</dbReference>
<dbReference type="AlphaFoldDB" id="A0AAW1LQJ3"/>
<evidence type="ECO:0000259" key="1">
    <source>
        <dbReference type="PROSITE" id="PS51029"/>
    </source>
</evidence>
<dbReference type="PROSITE" id="PS51029">
    <property type="entry name" value="MADF"/>
    <property type="match status" value="1"/>
</dbReference>
<proteinExistence type="predicted"/>
<organism evidence="2 3">
    <name type="scientific">Popillia japonica</name>
    <name type="common">Japanese beetle</name>
    <dbReference type="NCBI Taxonomy" id="7064"/>
    <lineage>
        <taxon>Eukaryota</taxon>
        <taxon>Metazoa</taxon>
        <taxon>Ecdysozoa</taxon>
        <taxon>Arthropoda</taxon>
        <taxon>Hexapoda</taxon>
        <taxon>Insecta</taxon>
        <taxon>Pterygota</taxon>
        <taxon>Neoptera</taxon>
        <taxon>Endopterygota</taxon>
        <taxon>Coleoptera</taxon>
        <taxon>Polyphaga</taxon>
        <taxon>Scarabaeiformia</taxon>
        <taxon>Scarabaeidae</taxon>
        <taxon>Rutelinae</taxon>
        <taxon>Popillia</taxon>
    </lineage>
</organism>
<accession>A0AAW1LQJ3</accession>
<dbReference type="Proteomes" id="UP001458880">
    <property type="component" value="Unassembled WGS sequence"/>
</dbReference>
<keyword evidence="3" id="KW-1185">Reference proteome</keyword>
<protein>
    <submittedName>
        <fullName evidence="2">Alcohol dehydrogenase transcription factor Myb/SANT-like</fullName>
    </submittedName>
</protein>
<comment type="caution">
    <text evidence="2">The sequence shown here is derived from an EMBL/GenBank/DDBJ whole genome shotgun (WGS) entry which is preliminary data.</text>
</comment>
<sequence length="102" mass="11914">MNNEDIIRFIEIYQSYRFLYAKSKAHQNRYKRGDAWKEISLQLQQPVAVLQAKTKSLIGSYRSERSREKKTRVTGSGMGIIDYFKHNASVTSSFISVNLYKE</sequence>